<evidence type="ECO:0000313" key="11">
    <source>
        <dbReference type="Proteomes" id="UP001177023"/>
    </source>
</evidence>
<dbReference type="PANTHER" id="PTHR11668">
    <property type="entry name" value="SERINE/THREONINE PROTEIN PHOSPHATASE"/>
    <property type="match status" value="1"/>
</dbReference>
<evidence type="ECO:0000256" key="6">
    <source>
        <dbReference type="ARBA" id="ARBA00023211"/>
    </source>
</evidence>
<comment type="catalytic activity">
    <reaction evidence="8">
        <text>O-phospho-L-threonyl-[protein] + H2O = L-threonyl-[protein] + phosphate</text>
        <dbReference type="Rhea" id="RHEA:47004"/>
        <dbReference type="Rhea" id="RHEA-COMP:11060"/>
        <dbReference type="Rhea" id="RHEA-COMP:11605"/>
        <dbReference type="ChEBI" id="CHEBI:15377"/>
        <dbReference type="ChEBI" id="CHEBI:30013"/>
        <dbReference type="ChEBI" id="CHEBI:43474"/>
        <dbReference type="ChEBI" id="CHEBI:61977"/>
        <dbReference type="EC" id="3.1.3.16"/>
    </reaction>
</comment>
<proteinExistence type="predicted"/>
<keyword evidence="3" id="KW-0479">Metal-binding</keyword>
<accession>A0AA36FQN0</accession>
<dbReference type="InterPro" id="IPR050341">
    <property type="entry name" value="PP1_catalytic_subunit"/>
</dbReference>
<name>A0AA36FQN0_9BILA</name>
<evidence type="ECO:0000259" key="9">
    <source>
        <dbReference type="SMART" id="SM00156"/>
    </source>
</evidence>
<dbReference type="GO" id="GO:0005737">
    <property type="term" value="C:cytoplasm"/>
    <property type="evidence" value="ECO:0007669"/>
    <property type="project" value="TreeGrafter"/>
</dbReference>
<dbReference type="InterPro" id="IPR029052">
    <property type="entry name" value="Metallo-depent_PP-like"/>
</dbReference>
<dbReference type="PANTHER" id="PTHR11668:SF300">
    <property type="entry name" value="SERINE_THREONINE-PROTEIN PHOSPHATASE"/>
    <property type="match status" value="1"/>
</dbReference>
<keyword evidence="6" id="KW-0464">Manganese</keyword>
<dbReference type="SMART" id="SM00156">
    <property type="entry name" value="PP2Ac"/>
    <property type="match status" value="1"/>
</dbReference>
<dbReference type="InterPro" id="IPR006186">
    <property type="entry name" value="Ser/Thr-sp_prot-phosphatase"/>
</dbReference>
<dbReference type="GO" id="GO:0046872">
    <property type="term" value="F:metal ion binding"/>
    <property type="evidence" value="ECO:0007669"/>
    <property type="project" value="UniProtKB-KW"/>
</dbReference>
<comment type="cofactor">
    <cofactor evidence="1">
        <name>Mn(2+)</name>
        <dbReference type="ChEBI" id="CHEBI:29035"/>
    </cofactor>
</comment>
<dbReference type="InterPro" id="IPR004843">
    <property type="entry name" value="Calcineurin-like_PHP"/>
</dbReference>
<dbReference type="Proteomes" id="UP001177023">
    <property type="component" value="Unassembled WGS sequence"/>
</dbReference>
<protein>
    <recommendedName>
        <fullName evidence="2">protein-serine/threonine phosphatase</fullName>
        <ecNumber evidence="2">3.1.3.16</ecNumber>
    </recommendedName>
</protein>
<dbReference type="EMBL" id="CATQJA010000127">
    <property type="protein sequence ID" value="CAJ0557856.1"/>
    <property type="molecule type" value="Genomic_DNA"/>
</dbReference>
<dbReference type="CDD" id="cd00144">
    <property type="entry name" value="MPP_PPP_family"/>
    <property type="match status" value="1"/>
</dbReference>
<feature type="domain" description="Serine/threonine specific protein phosphatases" evidence="9">
    <location>
        <begin position="358"/>
        <end position="553"/>
    </location>
</feature>
<comment type="catalytic activity">
    <reaction evidence="7">
        <text>O-phospho-L-seryl-[protein] + H2O = L-seryl-[protein] + phosphate</text>
        <dbReference type="Rhea" id="RHEA:20629"/>
        <dbReference type="Rhea" id="RHEA-COMP:9863"/>
        <dbReference type="Rhea" id="RHEA-COMP:11604"/>
        <dbReference type="ChEBI" id="CHEBI:15377"/>
        <dbReference type="ChEBI" id="CHEBI:29999"/>
        <dbReference type="ChEBI" id="CHEBI:43474"/>
        <dbReference type="ChEBI" id="CHEBI:83421"/>
        <dbReference type="EC" id="3.1.3.16"/>
    </reaction>
</comment>
<dbReference type="GO" id="GO:0004722">
    <property type="term" value="F:protein serine/threonine phosphatase activity"/>
    <property type="evidence" value="ECO:0007669"/>
    <property type="project" value="UniProtKB-EC"/>
</dbReference>
<dbReference type="Gene3D" id="3.60.21.10">
    <property type="match status" value="1"/>
</dbReference>
<comment type="caution">
    <text evidence="10">The sequence shown here is derived from an EMBL/GenBank/DDBJ whole genome shotgun (WGS) entry which is preliminary data.</text>
</comment>
<evidence type="ECO:0000256" key="5">
    <source>
        <dbReference type="ARBA" id="ARBA00022912"/>
    </source>
</evidence>
<dbReference type="PRINTS" id="PR00114">
    <property type="entry name" value="STPHPHTASE"/>
</dbReference>
<organism evidence="10 11">
    <name type="scientific">Mesorhabditis spiculigera</name>
    <dbReference type="NCBI Taxonomy" id="96644"/>
    <lineage>
        <taxon>Eukaryota</taxon>
        <taxon>Metazoa</taxon>
        <taxon>Ecdysozoa</taxon>
        <taxon>Nematoda</taxon>
        <taxon>Chromadorea</taxon>
        <taxon>Rhabditida</taxon>
        <taxon>Rhabditina</taxon>
        <taxon>Rhabditomorpha</taxon>
        <taxon>Rhabditoidea</taxon>
        <taxon>Rhabditidae</taxon>
        <taxon>Mesorhabditinae</taxon>
        <taxon>Mesorhabditis</taxon>
    </lineage>
</organism>
<dbReference type="Pfam" id="PF00149">
    <property type="entry name" value="Metallophos"/>
    <property type="match status" value="1"/>
</dbReference>
<keyword evidence="5" id="KW-0904">Protein phosphatase</keyword>
<evidence type="ECO:0000256" key="2">
    <source>
        <dbReference type="ARBA" id="ARBA00013081"/>
    </source>
</evidence>
<evidence type="ECO:0000256" key="8">
    <source>
        <dbReference type="ARBA" id="ARBA00048336"/>
    </source>
</evidence>
<keyword evidence="4" id="KW-0378">Hydrolase</keyword>
<feature type="non-terminal residue" evidence="10">
    <location>
        <position position="1"/>
    </location>
</feature>
<dbReference type="EC" id="3.1.3.16" evidence="2"/>
<evidence type="ECO:0000256" key="1">
    <source>
        <dbReference type="ARBA" id="ARBA00001936"/>
    </source>
</evidence>
<dbReference type="AlphaFoldDB" id="A0AA36FQN0"/>
<gene>
    <name evidence="10" type="ORF">MSPICULIGERA_LOCUS605</name>
</gene>
<reference evidence="10" key="1">
    <citation type="submission" date="2023-06" db="EMBL/GenBank/DDBJ databases">
        <authorList>
            <person name="Delattre M."/>
        </authorList>
    </citation>
    <scope>NUCLEOTIDE SEQUENCE</scope>
    <source>
        <strain evidence="10">AF72</strain>
    </source>
</reference>
<sequence length="553" mass="61665">MGLQAHAVASSDGWLRPLFWFSARLLQLLALLTSKLRNFLDLPFDDPLNLSPAMLRNHHRIRRQEKDCPTRRQFICYAYDVVEEPYPDWLQNTRPRSSKAFDPSGDKFTSQYWVQCDAGFIVPTFVSTAYTNWNGELLERPALTCTYDRNRVEADLMLDCRTNVFFKASGAGGPKLTPPSCDGDDDVRICKGRTEPTTIAPSASGPNEDESGLGLRLAVAAAVVGICLLAAVATVESASSTTNWRNRCRNIMWPQNVELAWQPYGGSWEARFYRKVTGQPPKVKPSSLGYSLKGHLALCMKSEKLNPGVPWPLNGKGCPIPSTNEPIRDPVVVAETLLSALAQDNLVTVYNCGPTKLFDNNDLIALFNHAKSMQAQVKSVVHLTGPTWVVGDIHGDFNVLWRMFDAYGRTALPGQNIVFLGDVVDRGARQMMCLVLIVASMVLHPKQVFYIAGNHETPYCYNQYGFSTQIKDEQKYSAETFAAIEGFFKSLPRVGTIDKRILVVHGGIPPRMTTEQLRNGFDPNDESAELTRLRLSLQWNDPCNGGRWSRVAL</sequence>
<evidence type="ECO:0000313" key="10">
    <source>
        <dbReference type="EMBL" id="CAJ0557856.1"/>
    </source>
</evidence>
<keyword evidence="11" id="KW-1185">Reference proteome</keyword>
<evidence type="ECO:0000256" key="7">
    <source>
        <dbReference type="ARBA" id="ARBA00047761"/>
    </source>
</evidence>
<evidence type="ECO:0000256" key="3">
    <source>
        <dbReference type="ARBA" id="ARBA00022723"/>
    </source>
</evidence>
<dbReference type="GO" id="GO:0005634">
    <property type="term" value="C:nucleus"/>
    <property type="evidence" value="ECO:0007669"/>
    <property type="project" value="TreeGrafter"/>
</dbReference>
<evidence type="ECO:0000256" key="4">
    <source>
        <dbReference type="ARBA" id="ARBA00022801"/>
    </source>
</evidence>
<dbReference type="SUPFAM" id="SSF56300">
    <property type="entry name" value="Metallo-dependent phosphatases"/>
    <property type="match status" value="1"/>
</dbReference>